<evidence type="ECO:0000313" key="4">
    <source>
        <dbReference type="EMBL" id="SHE59002.1"/>
    </source>
</evidence>
<protein>
    <submittedName>
        <fullName evidence="4">Alpha-L-fucosidase 2</fullName>
    </submittedName>
</protein>
<dbReference type="Pfam" id="PF14498">
    <property type="entry name" value="Glyco_hyd_65N_2"/>
    <property type="match status" value="1"/>
</dbReference>
<proteinExistence type="predicted"/>
<evidence type="ECO:0000259" key="3">
    <source>
        <dbReference type="Pfam" id="PF22124"/>
    </source>
</evidence>
<accession>A0A1M4UQH4</accession>
<dbReference type="InterPro" id="IPR008928">
    <property type="entry name" value="6-hairpin_glycosidase_sf"/>
</dbReference>
<dbReference type="InterPro" id="IPR054363">
    <property type="entry name" value="GH95_cat"/>
</dbReference>
<feature type="domain" description="Glycosyl hydrolase family 95 N-terminal" evidence="1">
    <location>
        <begin position="31"/>
        <end position="277"/>
    </location>
</feature>
<dbReference type="GO" id="GO:0004560">
    <property type="term" value="F:alpha-L-fucosidase activity"/>
    <property type="evidence" value="ECO:0007669"/>
    <property type="project" value="InterPro"/>
</dbReference>
<feature type="domain" description="Glycosyl hydrolase family 95 catalytic" evidence="3">
    <location>
        <begin position="306"/>
        <end position="708"/>
    </location>
</feature>
<dbReference type="EMBL" id="FQTV01000002">
    <property type="protein sequence ID" value="SHE59002.1"/>
    <property type="molecule type" value="Genomic_DNA"/>
</dbReference>
<dbReference type="InterPro" id="IPR049053">
    <property type="entry name" value="AFCA-like_C"/>
</dbReference>
<dbReference type="InterPro" id="IPR012341">
    <property type="entry name" value="6hp_glycosidase-like_sf"/>
</dbReference>
<dbReference type="InterPro" id="IPR027414">
    <property type="entry name" value="GH95_N_dom"/>
</dbReference>
<dbReference type="PANTHER" id="PTHR31084">
    <property type="entry name" value="ALPHA-L-FUCOSIDASE 2"/>
    <property type="match status" value="1"/>
</dbReference>
<dbReference type="Pfam" id="PF22124">
    <property type="entry name" value="Glyco_hydro_95_cat"/>
    <property type="match status" value="1"/>
</dbReference>
<dbReference type="PANTHER" id="PTHR31084:SF0">
    <property type="entry name" value="ALPHA-L-FUCOSIDASE 2"/>
    <property type="match status" value="1"/>
</dbReference>
<keyword evidence="5" id="KW-1185">Reference proteome</keyword>
<gene>
    <name evidence="4" type="ORF">SAMN05444405_102149</name>
</gene>
<dbReference type="STRING" id="1297750.SAMN05444405_102149"/>
<dbReference type="Pfam" id="PF21307">
    <property type="entry name" value="Glyco_hydro_95_C"/>
    <property type="match status" value="1"/>
</dbReference>
<dbReference type="OrthoDB" id="9802600at2"/>
<evidence type="ECO:0000313" key="5">
    <source>
        <dbReference type="Proteomes" id="UP000184509"/>
    </source>
</evidence>
<dbReference type="Gene3D" id="1.50.10.10">
    <property type="match status" value="1"/>
</dbReference>
<dbReference type="Proteomes" id="UP000184509">
    <property type="component" value="Unassembled WGS sequence"/>
</dbReference>
<reference evidence="4 5" key="1">
    <citation type="submission" date="2016-11" db="EMBL/GenBank/DDBJ databases">
        <authorList>
            <person name="Jaros S."/>
            <person name="Januszkiewicz K."/>
            <person name="Wedrychowicz H."/>
        </authorList>
    </citation>
    <scope>NUCLEOTIDE SEQUENCE [LARGE SCALE GENOMIC DNA]</scope>
    <source>
        <strain evidence="4 5">DSM 26991</strain>
    </source>
</reference>
<dbReference type="FunFam" id="1.50.10.10:FF:000028">
    <property type="entry name" value="Alpha-L-fucosidase 2"/>
    <property type="match status" value="1"/>
</dbReference>
<evidence type="ECO:0000259" key="2">
    <source>
        <dbReference type="Pfam" id="PF21307"/>
    </source>
</evidence>
<sequence>MKNVSRRLYFVSLVAFSINLFAQKEYRDMKLWYEKPATRFEEALPLGNGRIGVMVYGDVNHETLNLNESTLWGGGPTNTNPTPDAPSYLPKVREQLFKENWDGASAILRNIQGGNCQSFVPMGNLYINQDFTSKATSYYRELDLNRAISLTRFTIDSVEYTREIFVSAKQQVAVIHLTASKPGNLNFSVNADTPFENAMIRSISNNEFVLSGQLPYQINSARNFPLEYVGPNGEKGMRYQYRVKALSSDGSITTAPYLQISKASDVTLYISAATSFNGFTMRPDTQGKDEDSIASNYLKKALEVPYEQIKQEHILDYQNYFNRVFLNIGSNSASEFPTDERLLAYAKGKADPSLEALYFQFGRYLLISSSRPGGTPANLQGIWNKNQRPSWGSNYTTNINLEMNYWPAETLGLSELTQPLINFIGNLSVTGKEIAKNFYNMSGWAVHHNSDIWAHANPVGHQKGDPKWANWALGSPWLSQHLYEHYRFTKDVNFLRETAYPLMKGAASFCKDWLVEKDGYLITAPSTSPENVFIDDNGNKGVVTIASTMDMEIIWDLFTNLVEASEVLNVDKSERTEWENIIKRLYPLHIGKDGNLIEWYKDWKDAEPQHRHVSHLFGLHPGREISPLFTPELAAACKKTLDVRGDGGTGWSKAWKINFQARLFDGDHAYKMYRELLSTSTLPNLFDTHPPFQIDGNFGSIAGIGEMLLQSQNNELHLLPALPSAWSVGEVKGLCARGGFVVDLQWKNQKLTGATLLSKIGGTCTLRTSVPLKVAGVSVKSHKDGAYYVTKLNTKTGKQYKLLPKI</sequence>
<evidence type="ECO:0000259" key="1">
    <source>
        <dbReference type="Pfam" id="PF14498"/>
    </source>
</evidence>
<dbReference type="InterPro" id="IPR016518">
    <property type="entry name" value="Alpha-L-fucosidase"/>
</dbReference>
<dbReference type="RefSeq" id="WP_073398956.1">
    <property type="nucleotide sequence ID" value="NZ_FQTV01000002.1"/>
</dbReference>
<organism evidence="4 5">
    <name type="scientific">Bacteroides luti</name>
    <dbReference type="NCBI Taxonomy" id="1297750"/>
    <lineage>
        <taxon>Bacteria</taxon>
        <taxon>Pseudomonadati</taxon>
        <taxon>Bacteroidota</taxon>
        <taxon>Bacteroidia</taxon>
        <taxon>Bacteroidales</taxon>
        <taxon>Bacteroidaceae</taxon>
        <taxon>Bacteroides</taxon>
    </lineage>
</organism>
<dbReference type="AlphaFoldDB" id="A0A1M4UQH4"/>
<dbReference type="GO" id="GO:0005975">
    <property type="term" value="P:carbohydrate metabolic process"/>
    <property type="evidence" value="ECO:0007669"/>
    <property type="project" value="InterPro"/>
</dbReference>
<dbReference type="PIRSF" id="PIRSF007663">
    <property type="entry name" value="UCP007663"/>
    <property type="match status" value="1"/>
</dbReference>
<feature type="domain" description="Alpha fucosidase A-like C-terminal" evidence="2">
    <location>
        <begin position="710"/>
        <end position="802"/>
    </location>
</feature>
<dbReference type="SUPFAM" id="SSF48208">
    <property type="entry name" value="Six-hairpin glycosidases"/>
    <property type="match status" value="1"/>
</dbReference>
<name>A0A1M4UQH4_9BACE</name>